<dbReference type="Pfam" id="PF13452">
    <property type="entry name" value="FAS1_DH_region"/>
    <property type="match status" value="1"/>
</dbReference>
<evidence type="ECO:0000256" key="10">
    <source>
        <dbReference type="ARBA" id="ARBA00022801"/>
    </source>
</evidence>
<evidence type="ECO:0000256" key="4">
    <source>
        <dbReference type="ARBA" id="ARBA00012878"/>
    </source>
</evidence>
<evidence type="ECO:0000259" key="24">
    <source>
        <dbReference type="SMART" id="SM00827"/>
    </source>
</evidence>
<dbReference type="Gene3D" id="3.30.70.3330">
    <property type="match status" value="1"/>
</dbReference>
<dbReference type="InterPro" id="IPR001227">
    <property type="entry name" value="Ac_transferase_dom_sf"/>
</dbReference>
<feature type="domain" description="Malonyl-CoA:ACP transacylase (MAT)" evidence="24">
    <location>
        <begin position="1666"/>
        <end position="2048"/>
    </location>
</feature>
<dbReference type="EC" id="2.3.1.39" evidence="8"/>
<dbReference type="Gene3D" id="1.20.930.70">
    <property type="match status" value="1"/>
</dbReference>
<comment type="catalytic activity">
    <reaction evidence="20">
        <text>holo-[ACP] + acetyl-CoA = acetyl-[ACP] + CoA</text>
        <dbReference type="Rhea" id="RHEA:41788"/>
        <dbReference type="Rhea" id="RHEA-COMP:9621"/>
        <dbReference type="Rhea" id="RHEA-COMP:9685"/>
        <dbReference type="ChEBI" id="CHEBI:57287"/>
        <dbReference type="ChEBI" id="CHEBI:57288"/>
        <dbReference type="ChEBI" id="CHEBI:64479"/>
        <dbReference type="ChEBI" id="CHEBI:78446"/>
        <dbReference type="EC" id="2.3.1.38"/>
    </reaction>
</comment>
<dbReference type="OrthoDB" id="5417908at2759"/>
<keyword evidence="12 22" id="KW-0560">Oxidoreductase</keyword>
<dbReference type="SUPFAM" id="SSF52151">
    <property type="entry name" value="FabD/lysophospholipase-like"/>
    <property type="match status" value="2"/>
</dbReference>
<keyword evidence="14" id="KW-0456">Lyase</keyword>
<evidence type="ECO:0000256" key="13">
    <source>
        <dbReference type="ARBA" id="ARBA00023027"/>
    </source>
</evidence>
<dbReference type="Pfam" id="PF16073">
    <property type="entry name" value="SAT"/>
    <property type="match status" value="1"/>
</dbReference>
<dbReference type="GO" id="GO:0004313">
    <property type="term" value="F:[acyl-carrier-protein] S-acetyltransferase activity"/>
    <property type="evidence" value="ECO:0007669"/>
    <property type="project" value="UniProtKB-EC"/>
</dbReference>
<dbReference type="EC" id="1.3.1.9" evidence="5"/>
<dbReference type="GO" id="GO:0016297">
    <property type="term" value="F:fatty acyl-[ACP] hydrolase activity"/>
    <property type="evidence" value="ECO:0007669"/>
    <property type="project" value="UniProtKB-EC"/>
</dbReference>
<keyword evidence="9 22" id="KW-0808">Transferase</keyword>
<dbReference type="EC" id="2.3.1.86" evidence="4"/>
<dbReference type="FunFam" id="1.20.930.70:FF:000001">
    <property type="entry name" value="Fatty acid synthase beta subunit dehydratase"/>
    <property type="match status" value="1"/>
</dbReference>
<dbReference type="PIRSF" id="PIRSF005562">
    <property type="entry name" value="FAS_yeast_beta"/>
    <property type="match status" value="1"/>
</dbReference>
<dbReference type="Pfam" id="PF00698">
    <property type="entry name" value="Acyl_transf_1"/>
    <property type="match status" value="1"/>
</dbReference>
<dbReference type="FunFam" id="3.20.20.70:FF:000078">
    <property type="entry name" value="Fatty acid synthase beta subunit dehydratase"/>
    <property type="match status" value="1"/>
</dbReference>
<dbReference type="GO" id="GO:0004318">
    <property type="term" value="F:enoyl-[acyl-carrier-protein] reductase (NADH) activity"/>
    <property type="evidence" value="ECO:0007669"/>
    <property type="project" value="UniProtKB-UniRule"/>
</dbReference>
<accession>A0A8H4IU37</accession>
<evidence type="ECO:0000313" key="26">
    <source>
        <dbReference type="Proteomes" id="UP000572817"/>
    </source>
</evidence>
<evidence type="ECO:0000256" key="7">
    <source>
        <dbReference type="ARBA" id="ARBA00013256"/>
    </source>
</evidence>
<evidence type="ECO:0000256" key="20">
    <source>
        <dbReference type="ARBA" id="ARBA00048835"/>
    </source>
</evidence>
<comment type="caution">
    <text evidence="25">The sequence shown here is derived from an EMBL/GenBank/DDBJ whole genome shotgun (WGS) entry which is preliminary data.</text>
</comment>
<dbReference type="EMBL" id="WWBZ02000033">
    <property type="protein sequence ID" value="KAF4307307.1"/>
    <property type="molecule type" value="Genomic_DNA"/>
</dbReference>
<evidence type="ECO:0000256" key="18">
    <source>
        <dbReference type="ARBA" id="ARBA00048536"/>
    </source>
</evidence>
<dbReference type="InterPro" id="IPR029069">
    <property type="entry name" value="HotDog_dom_sf"/>
</dbReference>
<dbReference type="CDD" id="cd03447">
    <property type="entry name" value="FAS_MaoC"/>
    <property type="match status" value="1"/>
</dbReference>
<keyword evidence="10 22" id="KW-0378">Hydrolase</keyword>
<evidence type="ECO:0000256" key="17">
    <source>
        <dbReference type="ARBA" id="ARBA00048462"/>
    </source>
</evidence>
<dbReference type="InterPro" id="IPR003965">
    <property type="entry name" value="Fatty_acid_synthase"/>
</dbReference>
<comment type="catalytic activity">
    <reaction evidence="1">
        <text>a (3R)-hydroxyacyl-[ACP] = a (2E)-enoyl-[ACP] + H2O</text>
        <dbReference type="Rhea" id="RHEA:13097"/>
        <dbReference type="Rhea" id="RHEA-COMP:9925"/>
        <dbReference type="Rhea" id="RHEA-COMP:9945"/>
        <dbReference type="ChEBI" id="CHEBI:15377"/>
        <dbReference type="ChEBI" id="CHEBI:78784"/>
        <dbReference type="ChEBI" id="CHEBI:78827"/>
        <dbReference type="EC" id="4.2.1.59"/>
    </reaction>
</comment>
<dbReference type="Gene3D" id="3.10.129.10">
    <property type="entry name" value="Hotdog Thioesterase"/>
    <property type="match status" value="1"/>
</dbReference>
<evidence type="ECO:0000256" key="5">
    <source>
        <dbReference type="ARBA" id="ARBA00012996"/>
    </source>
</evidence>
<dbReference type="InterPro" id="IPR041099">
    <property type="entry name" value="FAS1_N"/>
</dbReference>
<dbReference type="Gene3D" id="3.30.1120.100">
    <property type="match status" value="1"/>
</dbReference>
<proteinExistence type="inferred from homology"/>
<evidence type="ECO:0000256" key="23">
    <source>
        <dbReference type="PIRSR" id="PIRSR005562-1"/>
    </source>
</evidence>
<reference evidence="25" key="1">
    <citation type="submission" date="2020-04" db="EMBL/GenBank/DDBJ databases">
        <title>Genome Assembly and Annotation of Botryosphaeria dothidea sdau 11-99, a Latent Pathogen of Apple Fruit Ring Rot in China.</title>
        <authorList>
            <person name="Yu C."/>
            <person name="Diao Y."/>
            <person name="Lu Q."/>
            <person name="Zhao J."/>
            <person name="Cui S."/>
            <person name="Peng C."/>
            <person name="He B."/>
            <person name="Liu H."/>
        </authorList>
    </citation>
    <scope>NUCLEOTIDE SEQUENCE [LARGE SCALE GENOMIC DNA]</scope>
    <source>
        <strain evidence="25">Sdau11-99</strain>
    </source>
</reference>
<evidence type="ECO:0000256" key="12">
    <source>
        <dbReference type="ARBA" id="ARBA00023002"/>
    </source>
</evidence>
<evidence type="ECO:0000256" key="16">
    <source>
        <dbReference type="ARBA" id="ARBA00048237"/>
    </source>
</evidence>
<dbReference type="Gene3D" id="6.10.60.10">
    <property type="match status" value="1"/>
</dbReference>
<organism evidence="25 26">
    <name type="scientific">Botryosphaeria dothidea</name>
    <dbReference type="NCBI Taxonomy" id="55169"/>
    <lineage>
        <taxon>Eukaryota</taxon>
        <taxon>Fungi</taxon>
        <taxon>Dikarya</taxon>
        <taxon>Ascomycota</taxon>
        <taxon>Pezizomycotina</taxon>
        <taxon>Dothideomycetes</taxon>
        <taxon>Dothideomycetes incertae sedis</taxon>
        <taxon>Botryosphaeriales</taxon>
        <taxon>Botryosphaeriaceae</taxon>
        <taxon>Botryosphaeria</taxon>
    </lineage>
</organism>
<dbReference type="InterPro" id="IPR013785">
    <property type="entry name" value="Aldolase_TIM"/>
</dbReference>
<dbReference type="Gene3D" id="1.20.1050.120">
    <property type="match status" value="1"/>
</dbReference>
<dbReference type="PANTHER" id="PTHR10982">
    <property type="entry name" value="MALONYL COA-ACYL CARRIER PROTEIN TRANSACYLASE"/>
    <property type="match status" value="1"/>
</dbReference>
<evidence type="ECO:0000256" key="21">
    <source>
        <dbReference type="ARBA" id="ARBA00078671"/>
    </source>
</evidence>
<gene>
    <name evidence="25" type="ORF">GTA08_BOTSDO05090</name>
</gene>
<evidence type="ECO:0000256" key="9">
    <source>
        <dbReference type="ARBA" id="ARBA00022679"/>
    </source>
</evidence>
<comment type="catalytic activity">
    <reaction evidence="17">
        <text>holo-[ACP] + malonyl-CoA = malonyl-[ACP] + CoA</text>
        <dbReference type="Rhea" id="RHEA:41792"/>
        <dbReference type="Rhea" id="RHEA-COMP:9623"/>
        <dbReference type="Rhea" id="RHEA-COMP:9685"/>
        <dbReference type="ChEBI" id="CHEBI:57287"/>
        <dbReference type="ChEBI" id="CHEBI:57384"/>
        <dbReference type="ChEBI" id="CHEBI:64479"/>
        <dbReference type="ChEBI" id="CHEBI:78449"/>
        <dbReference type="EC" id="2.3.1.39"/>
    </reaction>
</comment>
<dbReference type="Pfam" id="PF17828">
    <property type="entry name" value="FAS_N"/>
    <property type="match status" value="1"/>
</dbReference>
<evidence type="ECO:0000256" key="19">
    <source>
        <dbReference type="ARBA" id="ARBA00048572"/>
    </source>
</evidence>
<dbReference type="Gene3D" id="3.20.20.70">
    <property type="entry name" value="Aldolase class I"/>
    <property type="match status" value="1"/>
</dbReference>
<dbReference type="GO" id="GO:0004312">
    <property type="term" value="F:fatty acid synthase activity"/>
    <property type="evidence" value="ECO:0007669"/>
    <property type="project" value="InterPro"/>
</dbReference>
<dbReference type="Pfam" id="PF01575">
    <property type="entry name" value="MaoC_dehydratas"/>
    <property type="match status" value="1"/>
</dbReference>
<dbReference type="InterPro" id="IPR039569">
    <property type="entry name" value="FAS1-like_DH_region"/>
</dbReference>
<dbReference type="InterPro" id="IPR050830">
    <property type="entry name" value="Fungal_FAS"/>
</dbReference>
<comment type="catalytic activity">
    <reaction evidence="19">
        <text>a 2,3-saturated acyl-[ACP] + NAD(+) = a (2E)-enoyl-[ACP] + NADH + H(+)</text>
        <dbReference type="Rhea" id="RHEA:10240"/>
        <dbReference type="Rhea" id="RHEA-COMP:9925"/>
        <dbReference type="Rhea" id="RHEA-COMP:9926"/>
        <dbReference type="ChEBI" id="CHEBI:15378"/>
        <dbReference type="ChEBI" id="CHEBI:57540"/>
        <dbReference type="ChEBI" id="CHEBI:57945"/>
        <dbReference type="ChEBI" id="CHEBI:78784"/>
        <dbReference type="ChEBI" id="CHEBI:78785"/>
        <dbReference type="EC" id="1.3.1.9"/>
    </reaction>
</comment>
<evidence type="ECO:0000256" key="1">
    <source>
        <dbReference type="ARBA" id="ARBA00001055"/>
    </source>
</evidence>
<dbReference type="Proteomes" id="UP000572817">
    <property type="component" value="Unassembled WGS sequence"/>
</dbReference>
<dbReference type="FunFam" id="3.40.366.10:FF:000006">
    <property type="entry name" value="Fatty acid synthase beta subunit dehydratase"/>
    <property type="match status" value="1"/>
</dbReference>
<dbReference type="GO" id="GO:0004321">
    <property type="term" value="F:fatty-acyl-CoA synthase activity"/>
    <property type="evidence" value="ECO:0007669"/>
    <property type="project" value="UniProtKB-EC"/>
</dbReference>
<evidence type="ECO:0000256" key="3">
    <source>
        <dbReference type="ARBA" id="ARBA00012480"/>
    </source>
</evidence>
<comment type="similarity">
    <text evidence="2 22">Belongs to the fungal fatty acid synthetase subunit beta family.</text>
</comment>
<name>A0A8H4IU37_9PEZI</name>
<protein>
    <recommendedName>
        <fullName evidence="21">S-acyl fatty acid synthase thioesterase</fullName>
        <ecNumber evidence="5">1.3.1.9</ecNumber>
        <ecNumber evidence="7">2.3.1.38</ecNumber>
        <ecNumber evidence="8">2.3.1.39</ecNumber>
        <ecNumber evidence="4">2.3.1.86</ecNumber>
        <ecNumber evidence="3">3.1.2.14</ecNumber>
        <ecNumber evidence="6">4.2.1.59</ecNumber>
    </recommendedName>
</protein>
<dbReference type="SUPFAM" id="SSF54637">
    <property type="entry name" value="Thioesterase/thiol ester dehydrase-isomerase"/>
    <property type="match status" value="2"/>
</dbReference>
<dbReference type="SUPFAM" id="SSF51412">
    <property type="entry name" value="Inosine monophosphate dehydrogenase (IMPDH)"/>
    <property type="match status" value="1"/>
</dbReference>
<dbReference type="InterPro" id="IPR032088">
    <property type="entry name" value="SAT"/>
</dbReference>
<keyword evidence="15" id="KW-0511">Multifunctional enzyme</keyword>
<dbReference type="GO" id="GO:0005835">
    <property type="term" value="C:fatty acid synthase complex"/>
    <property type="evidence" value="ECO:0007669"/>
    <property type="project" value="UniProtKB-UniRule"/>
</dbReference>
<evidence type="ECO:0000256" key="8">
    <source>
        <dbReference type="ARBA" id="ARBA00013258"/>
    </source>
</evidence>
<dbReference type="Pfam" id="PF17951">
    <property type="entry name" value="FAS_meander"/>
    <property type="match status" value="1"/>
</dbReference>
<dbReference type="EC" id="2.3.1.38" evidence="7"/>
<dbReference type="Gene3D" id="6.20.240.10">
    <property type="match status" value="1"/>
</dbReference>
<evidence type="ECO:0000256" key="11">
    <source>
        <dbReference type="ARBA" id="ARBA00022857"/>
    </source>
</evidence>
<dbReference type="GO" id="GO:0004314">
    <property type="term" value="F:[acyl-carrier-protein] S-malonyltransferase activity"/>
    <property type="evidence" value="ECO:0007669"/>
    <property type="project" value="UniProtKB-EC"/>
</dbReference>
<dbReference type="InterPro" id="IPR040883">
    <property type="entry name" value="FAS_meander"/>
</dbReference>
<dbReference type="PRINTS" id="PR01483">
    <property type="entry name" value="FASYNTHASE"/>
</dbReference>
<evidence type="ECO:0000256" key="2">
    <source>
        <dbReference type="ARBA" id="ARBA00010009"/>
    </source>
</evidence>
<evidence type="ECO:0000313" key="25">
    <source>
        <dbReference type="EMBL" id="KAF4307307.1"/>
    </source>
</evidence>
<evidence type="ECO:0000256" key="6">
    <source>
        <dbReference type="ARBA" id="ARBA00013167"/>
    </source>
</evidence>
<dbReference type="InterPro" id="IPR014043">
    <property type="entry name" value="Acyl_transferase_dom"/>
</dbReference>
<dbReference type="EC" id="3.1.2.14" evidence="3"/>
<feature type="active site" description="For malonyltransferase activity" evidence="23">
    <location>
        <position position="1811"/>
    </location>
</feature>
<sequence length="2054" mass="227624">MQSQNPGRVEAMELECNGLKAEIPVPTSLFTTAANLKHDFSQVLASDELAAALPDSVPELVAHFLSFVSAFRTLPSVSQLLRHWWKFYDNEVLGGNDIHVFAATSYPDEQTRQDMIRLYYSARRSSEIPLKNNQSALFRAQAEGQARLHAIFGGQGNTKTYFEELRQVYSTYKPLVQDLITSLGSLLRELSRDERVRDQFYQGLDVLHWLENPESTPSAEYLISAPLSFPLIGVLQLSYLQAICHSLGASPEEFPSMFHGLSGHSQGVVVAAATATATTWPEFQEAAIKAVSILFWIGARSQQTFRETPLPPSKAETLIQTGLGTPSPMLSVSNISTKELNVHMGNVNKFLAEDERVHIGLINSHNSFVVSGPERSLAALSDLMQSKGAAGNQARVPFSERKSAPAVRFLPVTAPFHCSILNRAIPLLEEDLRDIHISPASLKVPVNRSDDGEDLNSRTTQDLVPDLIRMVTVQPVHWDSAAFPSATHIIDFGPGGASGVGALTQRNTAGSGTRVIVAGCLTSPSSSFDLGARRELFDHSRHSIRWAKNWARAHAPSLVRTAAGTTTVDSKLSRLLGLPPFMVAGMTPTTTHPDFVAACMRAGYHAELAGGGYRNAQEMAAALEELRDTMPTGRKITVNVIYINPRAIAWQIPLVRRLRAEGFPIAGLAVGGGVPSADVAAEYIETLGLEHISFKPGSAEAIGQVVDIARRNPGFPVVLQWTGGRGGGHHSFEDFHQPILETYQDIRQCDNIVLVGGSGFGAADDVYPYLTGEWSTKGYKRAAMPFDGFLFGSRVMTCKEAHTSPGAKAAIVAAEGVADGEWERALKGPAGGVVSVTSEMGEPIHVLATRGALFWAEMDRTVFSLDKQKRAKVLEAKKDYIVQRLNQDFQKVWFGQKGDGSQHACDLADMTYAEVLHRMVQLMFVGHQQRWIDDSYRKLLLDFLVRTEERFAPADDLDSMISDADAVNQPQQAIEELLQAYPDAREELLGMEDVHYFLQICRRPGQKPVPFVPALDQHFETWFKKDSLWQSEDLDAVPDRDAGRTFVLQGPVAIRHCQQVDESVQQVMDSINNGTISKLLHEQYGGDESAIRYEEYVKSSNHDNSASMVDSSHLPRREDVNVIDISSLEPNQLLSLLAGRVSSWRHALFMHRDFVQERNLVENPMPRMISSVDADMVEILDLSHIDVDHSMIRLLKELPSGQRKVLMQFEKTGREITVQLFTWVVQNDVPASLVLKYEYHPEAAYAPIWEVMSDRNHRIYDFYRELWLGQSVPAAQPDQPTSSPESAVFEDSVIVDEAHARLFSQAVGYDKTYKDEHVPMDLGIVLSWKPVSQALLQDPVQGDLLKLVHLSNAFELAADARPLELGEKVRVTARVSSITIEDSGKVVEIACKLARDDAEVMTVTSRFPFRGVFEDFSSTFARISEEPLVMTPASVKEVEALTSKPWFRLLDARANLLDTELVFHLSTFKRYKSRAVYSSVETTGEVFSRLASDGKLTQVGSINYHAGECRGNPVTAFLSRYGKPLTEIHQLNAPVPLVPNGCTITIPTTNEAYSRASGDFNPIHTSPVFAAYVNLPGTITHGMYCSAAVRQVVESYAAAQTPERVRKYTASFVGMVLPGDTLDVSLRHTCMLNGLQVVKIEARKTETGEKVLAGEAHISQRRTAIVFTGQGSQEKGMGMDLYETSSVARAIWDKADAYFEAQFGLRITDVVHRNPQEIKIHFGGVRGRMLRQNYMDMKYDVPVPGTTRMEQKRMFPEISAHTTSYTHRCPKGLLFATQFAQPALTIMEVACFKDMQARGVVPEDCCFAGHSLGEYSALAAITDFMPFERLLYIVFCRGLTMQAAVERDALNRSSFGMVAVDPSRVSRAFTDEALRELVSTLSTTTGLFLEIVNFNVRGQQYVCAGDLRALDCLQRVVDELKAPPTPPPSLPALIARHAQAYAHVAASTIELKRGAATVPLPGVDVPFHSSWLVPRMQPFRQVLLDNLERGRIDPRRLVGKYVPNVTGEPFVLSREYFEKVWARTGSAQVREVVDRWDEHWGPRMRGERMGVVGA</sequence>
<comment type="catalytic activity">
    <reaction evidence="18">
        <text>(9Z)-octadecenoyl-[ACP] + H2O = (9Z)-octadecenoate + holo-[ACP] + H(+)</text>
        <dbReference type="Rhea" id="RHEA:15057"/>
        <dbReference type="Rhea" id="RHEA-COMP:9685"/>
        <dbReference type="Rhea" id="RHEA-COMP:9924"/>
        <dbReference type="ChEBI" id="CHEBI:15377"/>
        <dbReference type="ChEBI" id="CHEBI:15378"/>
        <dbReference type="ChEBI" id="CHEBI:30823"/>
        <dbReference type="ChEBI" id="CHEBI:64479"/>
        <dbReference type="ChEBI" id="CHEBI:78783"/>
        <dbReference type="EC" id="3.1.2.14"/>
    </reaction>
</comment>
<dbReference type="EC" id="4.2.1.59" evidence="6"/>
<dbReference type="GO" id="GO:0006633">
    <property type="term" value="P:fatty acid biosynthetic process"/>
    <property type="evidence" value="ECO:0007669"/>
    <property type="project" value="InterPro"/>
</dbReference>
<dbReference type="Pfam" id="PF22235">
    <property type="entry name" value="FAS1_thioest_ins"/>
    <property type="match status" value="1"/>
</dbReference>
<dbReference type="GO" id="GO:0019171">
    <property type="term" value="F:(3R)-hydroxyacyl-[acyl-carrier-protein] dehydratase activity"/>
    <property type="evidence" value="ECO:0007669"/>
    <property type="project" value="UniProtKB-EC"/>
</dbReference>
<dbReference type="PANTHER" id="PTHR10982:SF21">
    <property type="entry name" value="FATTY ACID SYNTHASE SUBUNIT BETA"/>
    <property type="match status" value="1"/>
</dbReference>
<dbReference type="Gene3D" id="3.40.366.10">
    <property type="entry name" value="Malonyl-Coenzyme A Acyl Carrier Protein, domain 2"/>
    <property type="match status" value="3"/>
</dbReference>
<evidence type="ECO:0000256" key="14">
    <source>
        <dbReference type="ARBA" id="ARBA00023239"/>
    </source>
</evidence>
<dbReference type="InterPro" id="IPR002539">
    <property type="entry name" value="MaoC-like_dom"/>
</dbReference>
<comment type="catalytic activity">
    <reaction evidence="16">
        <text>acetyl-CoA + n malonyl-CoA + 2n NADPH + 4n H(+) = a long-chain-acyl-CoA + n CoA + n CO2 + 2n NADP(+).</text>
        <dbReference type="EC" id="2.3.1.86"/>
    </reaction>
</comment>
<evidence type="ECO:0000256" key="15">
    <source>
        <dbReference type="ARBA" id="ARBA00023268"/>
    </source>
</evidence>
<evidence type="ECO:0000256" key="22">
    <source>
        <dbReference type="PIRNR" id="PIRNR005562"/>
    </source>
</evidence>
<dbReference type="InterPro" id="IPR016452">
    <property type="entry name" value="Fas1/AflB-like"/>
</dbReference>
<keyword evidence="13 22" id="KW-0520">NAD</keyword>
<dbReference type="SMART" id="SM00827">
    <property type="entry name" value="PKS_AT"/>
    <property type="match status" value="1"/>
</dbReference>
<dbReference type="InterPro" id="IPR016035">
    <property type="entry name" value="Acyl_Trfase/lysoPLipase"/>
</dbReference>
<keyword evidence="11 22" id="KW-0521">NADP</keyword>
<dbReference type="Pfam" id="PF08354">
    <property type="entry name" value="Fas1-AflB-like_hel"/>
    <property type="match status" value="1"/>
</dbReference>
<keyword evidence="26" id="KW-1185">Reference proteome</keyword>
<feature type="active site" description="For acetyltransferase activity" evidence="23">
    <location>
        <position position="265"/>
    </location>
</feature>
<dbReference type="InterPro" id="IPR013565">
    <property type="entry name" value="Fas1/AflB-like_central"/>
</dbReference>